<dbReference type="InterPro" id="IPR050834">
    <property type="entry name" value="Glycosyltransf_2"/>
</dbReference>
<evidence type="ECO:0000313" key="3">
    <source>
        <dbReference type="EMBL" id="SNS23869.1"/>
    </source>
</evidence>
<gene>
    <name evidence="3" type="ORF">SAMN06295967_105243</name>
</gene>
<dbReference type="Gene3D" id="3.90.550.10">
    <property type="entry name" value="Spore Coat Polysaccharide Biosynthesis Protein SpsA, Chain A"/>
    <property type="match status" value="1"/>
</dbReference>
<keyword evidence="1" id="KW-0472">Membrane</keyword>
<dbReference type="InterPro" id="IPR029044">
    <property type="entry name" value="Nucleotide-diphossugar_trans"/>
</dbReference>
<dbReference type="Pfam" id="PF00535">
    <property type="entry name" value="Glycos_transf_2"/>
    <property type="match status" value="1"/>
</dbReference>
<keyword evidence="4" id="KW-1185">Reference proteome</keyword>
<keyword evidence="3" id="KW-0808">Transferase</keyword>
<proteinExistence type="predicted"/>
<dbReference type="AlphaFoldDB" id="A0A239CVB4"/>
<dbReference type="GO" id="GO:0016740">
    <property type="term" value="F:transferase activity"/>
    <property type="evidence" value="ECO:0007669"/>
    <property type="project" value="UniProtKB-KW"/>
</dbReference>
<dbReference type="PANTHER" id="PTHR43685">
    <property type="entry name" value="GLYCOSYLTRANSFERASE"/>
    <property type="match status" value="1"/>
</dbReference>
<feature type="domain" description="Glycosyltransferase 2-like" evidence="2">
    <location>
        <begin position="3"/>
        <end position="128"/>
    </location>
</feature>
<organism evidence="3 4">
    <name type="scientific">Belliella buryatensis</name>
    <dbReference type="NCBI Taxonomy" id="1500549"/>
    <lineage>
        <taxon>Bacteria</taxon>
        <taxon>Pseudomonadati</taxon>
        <taxon>Bacteroidota</taxon>
        <taxon>Cytophagia</taxon>
        <taxon>Cytophagales</taxon>
        <taxon>Cyclobacteriaceae</taxon>
        <taxon>Belliella</taxon>
    </lineage>
</organism>
<dbReference type="EMBL" id="FZOK01000005">
    <property type="protein sequence ID" value="SNS23869.1"/>
    <property type="molecule type" value="Genomic_DNA"/>
</dbReference>
<accession>A0A239CVB4</accession>
<dbReference type="InterPro" id="IPR001173">
    <property type="entry name" value="Glyco_trans_2-like"/>
</dbReference>
<dbReference type="Proteomes" id="UP000198480">
    <property type="component" value="Unassembled WGS sequence"/>
</dbReference>
<name>A0A239CVB4_9BACT</name>
<dbReference type="PANTHER" id="PTHR43685:SF2">
    <property type="entry name" value="GLYCOSYLTRANSFERASE 2-LIKE DOMAIN-CONTAINING PROTEIN"/>
    <property type="match status" value="1"/>
</dbReference>
<dbReference type="RefSeq" id="WP_170932451.1">
    <property type="nucleotide sequence ID" value="NZ_FZOK01000005.1"/>
</dbReference>
<reference evidence="4" key="1">
    <citation type="submission" date="2017-06" db="EMBL/GenBank/DDBJ databases">
        <authorList>
            <person name="Varghese N."/>
            <person name="Submissions S."/>
        </authorList>
    </citation>
    <scope>NUCLEOTIDE SEQUENCE [LARGE SCALE GENOMIC DNA]</scope>
    <source>
        <strain evidence="4">5C</strain>
    </source>
</reference>
<evidence type="ECO:0000256" key="1">
    <source>
        <dbReference type="SAM" id="Phobius"/>
    </source>
</evidence>
<keyword evidence="1" id="KW-1133">Transmembrane helix</keyword>
<dbReference type="SUPFAM" id="SSF53448">
    <property type="entry name" value="Nucleotide-diphospho-sugar transferases"/>
    <property type="match status" value="1"/>
</dbReference>
<keyword evidence="1" id="KW-0812">Transmembrane</keyword>
<feature type="transmembrane region" description="Helical" evidence="1">
    <location>
        <begin position="275"/>
        <end position="292"/>
    </location>
</feature>
<sequence>MFSIIIPLYNKAPYIQRAIGSILNQEFEDYEIIVINDGSADGSEELVAEKYGSTIRLYHQENSGVSVARNRGIQEAKHPWIVFLDADDFWHPLYLTFVEKTISENPDVGIIGTHYDSNKLSLNPELKYYVLKNYFKRAIRNTYFFTSATVVKKEFFEYKPSFDPQLKLGEDIDVWLRASLFFGDGIYIQNTLVYYSQDDVERATSKTYKLEETLIPKLFKENYYHQSIDKSTCSQDTFIAFRDKWVLFNLYPIVHDEKINMFLSQISNKYFLVKGFYYFPALFANATFRSFFRNYMKFCFRYIYK</sequence>
<evidence type="ECO:0000313" key="4">
    <source>
        <dbReference type="Proteomes" id="UP000198480"/>
    </source>
</evidence>
<evidence type="ECO:0000259" key="2">
    <source>
        <dbReference type="Pfam" id="PF00535"/>
    </source>
</evidence>
<dbReference type="CDD" id="cd00761">
    <property type="entry name" value="Glyco_tranf_GTA_type"/>
    <property type="match status" value="1"/>
</dbReference>
<protein>
    <submittedName>
        <fullName evidence="3">Glycosyltransferase involved in cell wall bisynthesis</fullName>
    </submittedName>
</protein>